<gene>
    <name evidence="2" type="ORF">A3A70_00500</name>
</gene>
<feature type="transmembrane region" description="Helical" evidence="1">
    <location>
        <begin position="212"/>
        <end position="228"/>
    </location>
</feature>
<keyword evidence="1" id="KW-1133">Transmembrane helix</keyword>
<feature type="transmembrane region" description="Helical" evidence="1">
    <location>
        <begin position="240"/>
        <end position="258"/>
    </location>
</feature>
<keyword evidence="1" id="KW-0812">Transmembrane</keyword>
<organism evidence="2 3">
    <name type="scientific">candidate division WWE3 bacterium RIFCSPLOWO2_01_FULL_42_11</name>
    <dbReference type="NCBI Taxonomy" id="1802627"/>
    <lineage>
        <taxon>Bacteria</taxon>
        <taxon>Katanobacteria</taxon>
    </lineage>
</organism>
<protein>
    <submittedName>
        <fullName evidence="2">Uncharacterized protein</fullName>
    </submittedName>
</protein>
<feature type="transmembrane region" description="Helical" evidence="1">
    <location>
        <begin position="65"/>
        <end position="85"/>
    </location>
</feature>
<feature type="transmembrane region" description="Helical" evidence="1">
    <location>
        <begin position="184"/>
        <end position="206"/>
    </location>
</feature>
<accession>A0A1F4VP92</accession>
<keyword evidence="1" id="KW-0472">Membrane</keyword>
<feature type="transmembrane region" description="Helical" evidence="1">
    <location>
        <begin position="36"/>
        <end position="53"/>
    </location>
</feature>
<evidence type="ECO:0000256" key="1">
    <source>
        <dbReference type="SAM" id="Phobius"/>
    </source>
</evidence>
<dbReference type="Proteomes" id="UP000178964">
    <property type="component" value="Unassembled WGS sequence"/>
</dbReference>
<proteinExistence type="predicted"/>
<evidence type="ECO:0000313" key="2">
    <source>
        <dbReference type="EMBL" id="OGC58828.1"/>
    </source>
</evidence>
<feature type="transmembrane region" description="Helical" evidence="1">
    <location>
        <begin position="126"/>
        <end position="147"/>
    </location>
</feature>
<sequence>MRLKFNPSNNRLRFILTVGFTWLLMGVLFLNLGIPPIVILILAFLAGSILTYFSIREGASHRDIWILLLLPVLLQLGTSLFIYSLPNKSPLAIVVWLMYLPLGYATILGANIFNVARAKTIPLLRVAQTTYFIITLATIFIFISMIHLHALNWLLLLIISGVICYFLVWQYLWTFNQEHPRSPIFMKEAGLATTLFVEVALVLTFFPLKYSTRGLLLTTFLYCILGLSRARREGDMTSRIIAEYAMVVGIVILLMIISL</sequence>
<comment type="caution">
    <text evidence="2">The sequence shown here is derived from an EMBL/GenBank/DDBJ whole genome shotgun (WGS) entry which is preliminary data.</text>
</comment>
<name>A0A1F4VP92_UNCKA</name>
<dbReference type="EMBL" id="MEVK01000030">
    <property type="protein sequence ID" value="OGC58828.1"/>
    <property type="molecule type" value="Genomic_DNA"/>
</dbReference>
<evidence type="ECO:0000313" key="3">
    <source>
        <dbReference type="Proteomes" id="UP000178964"/>
    </source>
</evidence>
<feature type="transmembrane region" description="Helical" evidence="1">
    <location>
        <begin position="12"/>
        <end position="30"/>
    </location>
</feature>
<reference evidence="2 3" key="1">
    <citation type="journal article" date="2016" name="Nat. Commun.">
        <title>Thousands of microbial genomes shed light on interconnected biogeochemical processes in an aquifer system.</title>
        <authorList>
            <person name="Anantharaman K."/>
            <person name="Brown C.T."/>
            <person name="Hug L.A."/>
            <person name="Sharon I."/>
            <person name="Castelle C.J."/>
            <person name="Probst A.J."/>
            <person name="Thomas B.C."/>
            <person name="Singh A."/>
            <person name="Wilkins M.J."/>
            <person name="Karaoz U."/>
            <person name="Brodie E.L."/>
            <person name="Williams K.H."/>
            <person name="Hubbard S.S."/>
            <person name="Banfield J.F."/>
        </authorList>
    </citation>
    <scope>NUCLEOTIDE SEQUENCE [LARGE SCALE GENOMIC DNA]</scope>
</reference>
<feature type="transmembrane region" description="Helical" evidence="1">
    <location>
        <begin position="153"/>
        <end position="172"/>
    </location>
</feature>
<dbReference type="AlphaFoldDB" id="A0A1F4VP92"/>
<feature type="transmembrane region" description="Helical" evidence="1">
    <location>
        <begin position="91"/>
        <end position="114"/>
    </location>
</feature>